<evidence type="ECO:0000256" key="1">
    <source>
        <dbReference type="SAM" id="Phobius"/>
    </source>
</evidence>
<keyword evidence="1" id="KW-0472">Membrane</keyword>
<feature type="transmembrane region" description="Helical" evidence="1">
    <location>
        <begin position="25"/>
        <end position="44"/>
    </location>
</feature>
<proteinExistence type="predicted"/>
<accession>A0ABS2V0E3</accession>
<evidence type="ECO:0000313" key="3">
    <source>
        <dbReference type="Proteomes" id="UP000664109"/>
    </source>
</evidence>
<evidence type="ECO:0000313" key="2">
    <source>
        <dbReference type="EMBL" id="MBM9622959.1"/>
    </source>
</evidence>
<name>A0ABS2V0E3_9ACTN</name>
<gene>
    <name evidence="2" type="ORF">JE024_30310</name>
</gene>
<comment type="caution">
    <text evidence="2">The sequence shown here is derived from an EMBL/GenBank/DDBJ whole genome shotgun (WGS) entry which is preliminary data.</text>
</comment>
<keyword evidence="1" id="KW-0812">Transmembrane</keyword>
<dbReference type="EMBL" id="JAFEJA010000002">
    <property type="protein sequence ID" value="MBM9622959.1"/>
    <property type="molecule type" value="Genomic_DNA"/>
</dbReference>
<dbReference type="Proteomes" id="UP000664109">
    <property type="component" value="Unassembled WGS sequence"/>
</dbReference>
<keyword evidence="3" id="KW-1185">Reference proteome</keyword>
<dbReference type="RefSeq" id="WP_205378597.1">
    <property type="nucleotide sequence ID" value="NZ_JAFEJA010000002.1"/>
</dbReference>
<keyword evidence="1" id="KW-1133">Transmembrane helix</keyword>
<protein>
    <submittedName>
        <fullName evidence="2">Uncharacterized protein</fullName>
    </submittedName>
</protein>
<reference evidence="2 3" key="1">
    <citation type="journal article" date="2016" name="Arch. Microbiol.">
        <title>Streptomyces zhihengii sp. nov., isolated from rhizospheric soil of Psammosilene tunicoides.</title>
        <authorList>
            <person name="Huang M.J."/>
            <person name="Fei J.J."/>
            <person name="Salam N."/>
            <person name="Kim C.J."/>
            <person name="Hozzein W.N."/>
            <person name="Xiao M."/>
            <person name="Huang H.Q."/>
            <person name="Li W.J."/>
        </authorList>
    </citation>
    <scope>NUCLEOTIDE SEQUENCE [LARGE SCALE GENOMIC DNA]</scope>
    <source>
        <strain evidence="2 3">YIM T102</strain>
    </source>
</reference>
<organism evidence="2 3">
    <name type="scientific">Streptomyces zhihengii</name>
    <dbReference type="NCBI Taxonomy" id="1818004"/>
    <lineage>
        <taxon>Bacteria</taxon>
        <taxon>Bacillati</taxon>
        <taxon>Actinomycetota</taxon>
        <taxon>Actinomycetes</taxon>
        <taxon>Kitasatosporales</taxon>
        <taxon>Streptomycetaceae</taxon>
        <taxon>Streptomyces</taxon>
    </lineage>
</organism>
<sequence length="45" mass="5246">MRKRRAADRDGARPITTHVRTRRTLFMNLITDLLAGLIHFVGWLV</sequence>